<reference evidence="2" key="1">
    <citation type="submission" date="2020-07" db="EMBL/GenBank/DDBJ databases">
        <title>Genome sequences of bacteria associated with the marine, planktonic diatom Thalassiosira profunda strain ECT2AJA-044.</title>
        <authorList>
            <person name="Gargas C.B."/>
            <person name="Roberts W.R."/>
            <person name="Alverson A.J."/>
        </authorList>
    </citation>
    <scope>NUCLEOTIDE SEQUENCE</scope>
    <source>
        <strain evidence="2">ECT2AJA-044</strain>
    </source>
</reference>
<dbReference type="GO" id="GO:0016746">
    <property type="term" value="F:acyltransferase activity"/>
    <property type="evidence" value="ECO:0007669"/>
    <property type="project" value="UniProtKB-KW"/>
</dbReference>
<proteinExistence type="predicted"/>
<evidence type="ECO:0000313" key="2">
    <source>
        <dbReference type="EMBL" id="QTN35524.1"/>
    </source>
</evidence>
<dbReference type="RefSeq" id="WP_209356228.1">
    <property type="nucleotide sequence ID" value="NZ_CP060010.1"/>
</dbReference>
<dbReference type="AlphaFoldDB" id="A0A975EP30"/>
<evidence type="ECO:0000256" key="1">
    <source>
        <dbReference type="SAM" id="Phobius"/>
    </source>
</evidence>
<feature type="transmembrane region" description="Helical" evidence="1">
    <location>
        <begin position="29"/>
        <end position="50"/>
    </location>
</feature>
<accession>A0A975EP30</accession>
<gene>
    <name evidence="2" type="ORF">HZ995_13725</name>
</gene>
<organism evidence="2 3">
    <name type="scientific">Cognatishimia activa</name>
    <dbReference type="NCBI Taxonomy" id="1715691"/>
    <lineage>
        <taxon>Bacteria</taxon>
        <taxon>Pseudomonadati</taxon>
        <taxon>Pseudomonadota</taxon>
        <taxon>Alphaproteobacteria</taxon>
        <taxon>Rhodobacterales</taxon>
        <taxon>Paracoccaceae</taxon>
        <taxon>Cognatishimia</taxon>
    </lineage>
</organism>
<protein>
    <submittedName>
        <fullName evidence="2">Apolipoprotein acyltransferase</fullName>
    </submittedName>
</protein>
<dbReference type="KEGG" id="cact:HZ995_13725"/>
<keyword evidence="1" id="KW-1133">Transmembrane helix</keyword>
<name>A0A975EP30_9RHOB</name>
<dbReference type="Proteomes" id="UP000665026">
    <property type="component" value="Chromosome"/>
</dbReference>
<keyword evidence="2" id="KW-0808">Transferase</keyword>
<dbReference type="EMBL" id="CP060010">
    <property type="protein sequence ID" value="QTN35524.1"/>
    <property type="molecule type" value="Genomic_DNA"/>
</dbReference>
<keyword evidence="1" id="KW-0472">Membrane</keyword>
<keyword evidence="2" id="KW-0012">Acyltransferase</keyword>
<keyword evidence="1" id="KW-0812">Transmembrane</keyword>
<evidence type="ECO:0000313" key="3">
    <source>
        <dbReference type="Proteomes" id="UP000665026"/>
    </source>
</evidence>
<sequence>MIVIVLAVIGLLLGFRTASKRGGNRLDKLQYTAGYGIAFTILGVIITIVIERSIT</sequence>